<evidence type="ECO:0000313" key="2">
    <source>
        <dbReference type="EMBL" id="MBC5632686.1"/>
    </source>
</evidence>
<dbReference type="InterPro" id="IPR001173">
    <property type="entry name" value="Glyco_trans_2-like"/>
</dbReference>
<evidence type="ECO:0000259" key="1">
    <source>
        <dbReference type="Pfam" id="PF00535"/>
    </source>
</evidence>
<keyword evidence="3" id="KW-1185">Reference proteome</keyword>
<dbReference type="Proteomes" id="UP000651475">
    <property type="component" value="Unassembled WGS sequence"/>
</dbReference>
<dbReference type="Gene3D" id="3.90.550.10">
    <property type="entry name" value="Spore Coat Polysaccharide Biosynthesis Protein SpsA, Chain A"/>
    <property type="match status" value="1"/>
</dbReference>
<accession>A0ABR7DMM2</accession>
<sequence length="326" mass="37617">MEENKKVPLISVVIPLFNKEKVVLKTLESVTKQTFTDFEVVVINDGSTDRSVGIVSQFISDRESLSDQPNIRLINKPNGGVSSARNRGIQEAKGEYVAFLDADDEWMPDFLYRINELIVKYPMCDVFATLYAYREPDKFYEADIKGFTFDSIDGIVDNYFVMSMLGRPPLWTSSIVVSKRAISSIGGFPAMKMGEDILTWAQLACRYKIAYYRKALSVYNRLPESYETGSYQENALPSPNDDIGCELLRKLCLSYPHVKGLKSYCFLWHKMRFVMLVSSGRKIEAVQEWTRTLPMGFLNLDCYYRLFLNIFSRRYQEKIKMMIGKY</sequence>
<proteinExistence type="predicted"/>
<organism evidence="2 3">
    <name type="scientific">Parabacteroides hominis</name>
    <dbReference type="NCBI Taxonomy" id="2763057"/>
    <lineage>
        <taxon>Bacteria</taxon>
        <taxon>Pseudomonadati</taxon>
        <taxon>Bacteroidota</taxon>
        <taxon>Bacteroidia</taxon>
        <taxon>Bacteroidales</taxon>
        <taxon>Tannerellaceae</taxon>
        <taxon>Parabacteroides</taxon>
    </lineage>
</organism>
<evidence type="ECO:0000313" key="3">
    <source>
        <dbReference type="Proteomes" id="UP000651475"/>
    </source>
</evidence>
<feature type="domain" description="Glycosyltransferase 2-like" evidence="1">
    <location>
        <begin position="11"/>
        <end position="144"/>
    </location>
</feature>
<dbReference type="Pfam" id="PF00535">
    <property type="entry name" value="Glycos_transf_2"/>
    <property type="match status" value="1"/>
</dbReference>
<dbReference type="SUPFAM" id="SSF53448">
    <property type="entry name" value="Nucleotide-diphospho-sugar transferases"/>
    <property type="match status" value="1"/>
</dbReference>
<comment type="caution">
    <text evidence="2">The sequence shown here is derived from an EMBL/GenBank/DDBJ whole genome shotgun (WGS) entry which is preliminary data.</text>
</comment>
<dbReference type="EMBL" id="JACOOJ010000010">
    <property type="protein sequence ID" value="MBC5632686.1"/>
    <property type="molecule type" value="Genomic_DNA"/>
</dbReference>
<gene>
    <name evidence="2" type="ORF">H8S65_07885</name>
</gene>
<dbReference type="CDD" id="cd00761">
    <property type="entry name" value="Glyco_tranf_GTA_type"/>
    <property type="match status" value="1"/>
</dbReference>
<dbReference type="PANTHER" id="PTHR22916:SF3">
    <property type="entry name" value="UDP-GLCNAC:BETAGAL BETA-1,3-N-ACETYLGLUCOSAMINYLTRANSFERASE-LIKE PROTEIN 1"/>
    <property type="match status" value="1"/>
</dbReference>
<dbReference type="PANTHER" id="PTHR22916">
    <property type="entry name" value="GLYCOSYLTRANSFERASE"/>
    <property type="match status" value="1"/>
</dbReference>
<dbReference type="InterPro" id="IPR029044">
    <property type="entry name" value="Nucleotide-diphossugar_trans"/>
</dbReference>
<name>A0ABR7DMM2_9BACT</name>
<dbReference type="RefSeq" id="WP_186929445.1">
    <property type="nucleotide sequence ID" value="NZ_JACOOJ010000010.1"/>
</dbReference>
<reference evidence="2 3" key="1">
    <citation type="submission" date="2020-08" db="EMBL/GenBank/DDBJ databases">
        <title>Genome public.</title>
        <authorList>
            <person name="Liu C."/>
            <person name="Sun Q."/>
        </authorList>
    </citation>
    <scope>NUCLEOTIDE SEQUENCE [LARGE SCALE GENOMIC DNA]</scope>
    <source>
        <strain evidence="2 3">NSJ-79</strain>
    </source>
</reference>
<protein>
    <submittedName>
        <fullName evidence="2">Glycosyltransferase family 2 protein</fullName>
    </submittedName>
</protein>